<gene>
    <name evidence="3" type="ORF">SAMN05443636_0455</name>
</gene>
<protein>
    <recommendedName>
        <fullName evidence="5">Zinc ribbon domain-containing protein</fullName>
    </recommendedName>
</protein>
<reference evidence="3 4" key="1">
    <citation type="submission" date="2016-11" db="EMBL/GenBank/DDBJ databases">
        <authorList>
            <person name="Jaros S."/>
            <person name="Januszkiewicz K."/>
            <person name="Wedrychowicz H."/>
        </authorList>
    </citation>
    <scope>NUCLEOTIDE SEQUENCE [LARGE SCALE GENOMIC DNA]</scope>
    <source>
        <strain evidence="3 4">DSM 9297</strain>
    </source>
</reference>
<organism evidence="3 4">
    <name type="scientific">Halobaculum gomorrense</name>
    <dbReference type="NCBI Taxonomy" id="43928"/>
    <lineage>
        <taxon>Archaea</taxon>
        <taxon>Methanobacteriati</taxon>
        <taxon>Methanobacteriota</taxon>
        <taxon>Stenosarchaea group</taxon>
        <taxon>Halobacteria</taxon>
        <taxon>Halobacteriales</taxon>
        <taxon>Haloferacaceae</taxon>
        <taxon>Halobaculum</taxon>
    </lineage>
</organism>
<keyword evidence="4" id="KW-1185">Reference proteome</keyword>
<accession>A0A1M5KD62</accession>
<dbReference type="Proteomes" id="UP000184357">
    <property type="component" value="Unassembled WGS sequence"/>
</dbReference>
<sequence length="128" mass="13560">MAAIESEPVVRLVLTAILSLVPTVAFLGLLRLLDRLRNDVLIEHTVRMAAEESGTGRLAGTRLDPAVVLGSERSDDSTRSAASDDLRRDRTLVLCAACAMLRPSRSGACPTCGEPLSAEDSEGTAGQR</sequence>
<evidence type="ECO:0008006" key="5">
    <source>
        <dbReference type="Google" id="ProtNLM"/>
    </source>
</evidence>
<keyword evidence="2" id="KW-0812">Transmembrane</keyword>
<feature type="region of interest" description="Disordered" evidence="1">
    <location>
        <begin position="104"/>
        <end position="128"/>
    </location>
</feature>
<evidence type="ECO:0000313" key="4">
    <source>
        <dbReference type="Proteomes" id="UP000184357"/>
    </source>
</evidence>
<keyword evidence="2" id="KW-0472">Membrane</keyword>
<dbReference type="EMBL" id="FQWV01000001">
    <property type="protein sequence ID" value="SHG50419.1"/>
    <property type="molecule type" value="Genomic_DNA"/>
</dbReference>
<evidence type="ECO:0000256" key="2">
    <source>
        <dbReference type="SAM" id="Phobius"/>
    </source>
</evidence>
<dbReference type="RefSeq" id="WP_073306756.1">
    <property type="nucleotide sequence ID" value="NZ_FQWV01000001.1"/>
</dbReference>
<name>A0A1M5KD62_9EURY</name>
<proteinExistence type="predicted"/>
<keyword evidence="2" id="KW-1133">Transmembrane helix</keyword>
<dbReference type="AlphaFoldDB" id="A0A1M5KD62"/>
<evidence type="ECO:0000313" key="3">
    <source>
        <dbReference type="EMBL" id="SHG50419.1"/>
    </source>
</evidence>
<feature type="transmembrane region" description="Helical" evidence="2">
    <location>
        <begin position="12"/>
        <end position="33"/>
    </location>
</feature>
<evidence type="ECO:0000256" key="1">
    <source>
        <dbReference type="SAM" id="MobiDB-lite"/>
    </source>
</evidence>